<dbReference type="PROSITE" id="PS51257">
    <property type="entry name" value="PROKAR_LIPOPROTEIN"/>
    <property type="match status" value="1"/>
</dbReference>
<dbReference type="Proteomes" id="UP000318394">
    <property type="component" value="Unassembled WGS sequence"/>
</dbReference>
<dbReference type="KEGG" id="mhay:VK67_06445"/>
<name>A0A248ZZC4_MANHA</name>
<dbReference type="EMBL" id="UGPN01000002">
    <property type="protein sequence ID" value="STY61547.1"/>
    <property type="molecule type" value="Genomic_DNA"/>
</dbReference>
<evidence type="ECO:0000313" key="6">
    <source>
        <dbReference type="Proteomes" id="UP000315164"/>
    </source>
</evidence>
<reference evidence="6 7" key="3">
    <citation type="journal article" date="2019" name="Vet. Microbiol.">
        <title>Genetic characterization of susceptible and multi-drug resistant Mannheimia haemolytica isolated from high-risk stocker calves prior to and after antimicrobial metaphylaxis.</title>
        <authorList>
            <person name="Snyder E.R."/>
            <person name="Alvarez-Narvaez S."/>
            <person name="Credille B.C."/>
        </authorList>
    </citation>
    <scope>NUCLEOTIDE SEQUENCE [LARGE SCALE GENOMIC DNA]</scope>
    <source>
        <strain evidence="3 6">UGA-R5-128-1</strain>
        <strain evidence="2 7">UGA-R7-163-1</strain>
    </source>
</reference>
<organism evidence="3 6">
    <name type="scientific">Mannheimia haemolytica</name>
    <name type="common">Pasteurella haemolytica</name>
    <dbReference type="NCBI Taxonomy" id="75985"/>
    <lineage>
        <taxon>Bacteria</taxon>
        <taxon>Pseudomonadati</taxon>
        <taxon>Pseudomonadota</taxon>
        <taxon>Gammaproteobacteria</taxon>
        <taxon>Pasteurellales</taxon>
        <taxon>Pasteurellaceae</taxon>
        <taxon>Mannheimia</taxon>
    </lineage>
</organism>
<dbReference type="Pfam" id="PF06291">
    <property type="entry name" value="Lambda_Bor"/>
    <property type="match status" value="1"/>
</dbReference>
<keyword evidence="7" id="KW-1185">Reference proteome</keyword>
<dbReference type="STRING" id="75985.WC39_06440"/>
<dbReference type="Proteomes" id="UP000315164">
    <property type="component" value="Unassembled WGS sequence"/>
</dbReference>
<dbReference type="AlphaFoldDB" id="A0A248ZZC4"/>
<dbReference type="InterPro" id="IPR010438">
    <property type="entry name" value="Lambda_Bor"/>
</dbReference>
<sequence length="92" mass="10123">MKKLLAIATVFSLAACSTQTLELSPAKEAQYDRVQHFFVSGLAQKQEIDAAKICNGADKVGKVETETTFFNGLLGTITYGIYSPRQIRVYCN</sequence>
<evidence type="ECO:0000313" key="4">
    <source>
        <dbReference type="EMBL" id="VEI77213.1"/>
    </source>
</evidence>
<dbReference type="Proteomes" id="UP000254802">
    <property type="component" value="Unassembled WGS sequence"/>
</dbReference>
<reference evidence="4" key="2">
    <citation type="submission" date="2018-12" db="EMBL/GenBank/DDBJ databases">
        <authorList>
            <consortium name="Pathogen Informatics"/>
        </authorList>
    </citation>
    <scope>NUCLEOTIDE SEQUENCE [LARGE SCALE GENOMIC DNA]</scope>
    <source>
        <strain evidence="4">NCTC10643</strain>
    </source>
</reference>
<dbReference type="KEGG" id="mhaq:WC39_06440"/>
<gene>
    <name evidence="3" type="ORF">FEA53_03975</name>
    <name evidence="2" type="ORF">FEB89_03980</name>
    <name evidence="1" type="ORF">NCTC10638_02765</name>
    <name evidence="4" type="ORF">NCTC10643_01274</name>
</gene>
<proteinExistence type="predicted"/>
<evidence type="ECO:0000313" key="2">
    <source>
        <dbReference type="EMBL" id="TRB38869.1"/>
    </source>
</evidence>
<evidence type="ECO:0000313" key="1">
    <source>
        <dbReference type="EMBL" id="STY61547.1"/>
    </source>
</evidence>
<dbReference type="GeneID" id="67368940"/>
<dbReference type="EMBL" id="VAJB01000005">
    <property type="protein sequence ID" value="TRB75561.1"/>
    <property type="molecule type" value="Genomic_DNA"/>
</dbReference>
<dbReference type="EMBL" id="LR134495">
    <property type="protein sequence ID" value="VEI77213.1"/>
    <property type="molecule type" value="Genomic_DNA"/>
</dbReference>
<evidence type="ECO:0000313" key="5">
    <source>
        <dbReference type="Proteomes" id="UP000254802"/>
    </source>
</evidence>
<evidence type="ECO:0000313" key="7">
    <source>
        <dbReference type="Proteomes" id="UP000318394"/>
    </source>
</evidence>
<protein>
    <submittedName>
        <fullName evidence="1">Bor protein</fullName>
    </submittedName>
    <submittedName>
        <fullName evidence="3">Lipoprotein bor</fullName>
    </submittedName>
</protein>
<dbReference type="OrthoDB" id="332829at2"/>
<dbReference type="Proteomes" id="UP000271188">
    <property type="component" value="Chromosome"/>
</dbReference>
<accession>A0A248ZZC4</accession>
<keyword evidence="3" id="KW-0449">Lipoprotein</keyword>
<dbReference type="RefSeq" id="WP_006248149.1">
    <property type="nucleotide sequence ID" value="NZ_CP011098.1"/>
</dbReference>
<evidence type="ECO:0000313" key="3">
    <source>
        <dbReference type="EMBL" id="TRB75561.1"/>
    </source>
</evidence>
<dbReference type="EMBL" id="VAJI01000005">
    <property type="protein sequence ID" value="TRB38869.1"/>
    <property type="molecule type" value="Genomic_DNA"/>
</dbReference>
<reference evidence="1 5" key="1">
    <citation type="submission" date="2018-06" db="EMBL/GenBank/DDBJ databases">
        <authorList>
            <consortium name="Pathogen Informatics"/>
            <person name="Doyle S."/>
        </authorList>
    </citation>
    <scope>NUCLEOTIDE SEQUENCE [LARGE SCALE GENOMIC DNA]</scope>
    <source>
        <strain evidence="1 5">NCTC10638</strain>
    </source>
</reference>